<protein>
    <submittedName>
        <fullName evidence="1">Uncharacterized protein</fullName>
    </submittedName>
</protein>
<reference evidence="1 2" key="1">
    <citation type="submission" date="2019-08" db="EMBL/GenBank/DDBJ databases">
        <title>Deep-cultivation of Planctomycetes and their phenomic and genomic characterization uncovers novel biology.</title>
        <authorList>
            <person name="Wiegand S."/>
            <person name="Jogler M."/>
            <person name="Boedeker C."/>
            <person name="Pinto D."/>
            <person name="Vollmers J."/>
            <person name="Rivas-Marin E."/>
            <person name="Kohn T."/>
            <person name="Peeters S.H."/>
            <person name="Heuer A."/>
            <person name="Rast P."/>
            <person name="Oberbeckmann S."/>
            <person name="Bunk B."/>
            <person name="Jeske O."/>
            <person name="Meyerdierks A."/>
            <person name="Storesund J.E."/>
            <person name="Kallscheuer N."/>
            <person name="Luecker S."/>
            <person name="Lage O.M."/>
            <person name="Pohl T."/>
            <person name="Merkel B.J."/>
            <person name="Hornburger P."/>
            <person name="Mueller R.-W."/>
            <person name="Bruemmer F."/>
            <person name="Labrenz M."/>
            <person name="Spormann A.M."/>
            <person name="Op den Camp H."/>
            <person name="Overmann J."/>
            <person name="Amann R."/>
            <person name="Jetten M.S.M."/>
            <person name="Mascher T."/>
            <person name="Medema M.H."/>
            <person name="Devos D.P."/>
            <person name="Kaster A.-K."/>
            <person name="Ovreas L."/>
            <person name="Rohde M."/>
            <person name="Galperin M.Y."/>
            <person name="Jogler C."/>
        </authorList>
    </citation>
    <scope>NUCLEOTIDE SEQUENCE [LARGE SCALE GENOMIC DNA]</scope>
    <source>
        <strain evidence="1 2">OJF2</strain>
    </source>
</reference>
<dbReference type="InterPro" id="IPR006311">
    <property type="entry name" value="TAT_signal"/>
</dbReference>
<keyword evidence="2" id="KW-1185">Reference proteome</keyword>
<gene>
    <name evidence="1" type="ORF">OJF2_67750</name>
</gene>
<name>A0A5B9WCC6_9BACT</name>
<proteinExistence type="predicted"/>
<accession>A0A5B9WCC6</accession>
<dbReference type="KEGG" id="agv:OJF2_67750"/>
<organism evidence="1 2">
    <name type="scientific">Aquisphaera giovannonii</name>
    <dbReference type="NCBI Taxonomy" id="406548"/>
    <lineage>
        <taxon>Bacteria</taxon>
        <taxon>Pseudomonadati</taxon>
        <taxon>Planctomycetota</taxon>
        <taxon>Planctomycetia</taxon>
        <taxon>Isosphaerales</taxon>
        <taxon>Isosphaeraceae</taxon>
        <taxon>Aquisphaera</taxon>
    </lineage>
</organism>
<dbReference type="EMBL" id="CP042997">
    <property type="protein sequence ID" value="QEH38177.1"/>
    <property type="molecule type" value="Genomic_DNA"/>
</dbReference>
<sequence length="534" mass="57886">MLGGRRPRHAFLRALSSTRRDAIMGHKLPRRDFLHAASAFGLGAGLGPIETLRAMTPATAAEAKVDPEIVRFRPEIEPVVRWIEETPREQVFDRAAAELKGGLGYRPLMAALFLAGIRNIKPRPVGFKFHAVMVINSAHLLAQTSPMAERLLPMFWALDNFKSSQAADVREGDWTLGLVDESRVPPPRRARAEYVRAMEAWDADAADAAVAGLCRTSGAAETMEPIWRMAVRDQRNIGHKAIFAAQSWRTLQAIGWEHAEPVLRSLTFGLLDLQGDRPGPIGPYETSLELAAKVRDDWQVGRADPAATRSLVQALRQATPEAAAAEAAKLLNQGISPRAVWDAAALSAGELMMRNPGIISLHATTATNALHYIYEASGDETTRKLALLQAVGWQPLYRDRSKANNPVEIDTLAPTGTPAGPEATDRAKADEAIAEILGSLDGHRGQAVTKAVEFLARGGSSMRLFAGVRKVILHRASDSHDYKFGAAIWEECLAASDSRWRPPLAAAALQHVPGPSAGDSPLMTRAREAIAKAT</sequence>
<evidence type="ECO:0000313" key="1">
    <source>
        <dbReference type="EMBL" id="QEH38177.1"/>
    </source>
</evidence>
<dbReference type="PROSITE" id="PS51318">
    <property type="entry name" value="TAT"/>
    <property type="match status" value="1"/>
</dbReference>
<dbReference type="Proteomes" id="UP000324233">
    <property type="component" value="Chromosome"/>
</dbReference>
<dbReference type="AlphaFoldDB" id="A0A5B9WCC6"/>
<evidence type="ECO:0000313" key="2">
    <source>
        <dbReference type="Proteomes" id="UP000324233"/>
    </source>
</evidence>